<dbReference type="PROSITE" id="PS50255">
    <property type="entry name" value="CYTOCHROME_B5_2"/>
    <property type="match status" value="1"/>
</dbReference>
<name>A0A8X8XHC8_SALSN</name>
<gene>
    <name evidence="10" type="ORF">SASPL_124665</name>
</gene>
<evidence type="ECO:0000256" key="2">
    <source>
        <dbReference type="ARBA" id="ARBA00022617"/>
    </source>
</evidence>
<dbReference type="AlphaFoldDB" id="A0A8X8XHC8"/>
<keyword evidence="4 7" id="KW-0408">Iron</keyword>
<dbReference type="PRINTS" id="PR00363">
    <property type="entry name" value="CYTOCHROMEB5"/>
</dbReference>
<evidence type="ECO:0000256" key="1">
    <source>
        <dbReference type="ARBA" id="ARBA00022604"/>
    </source>
</evidence>
<keyword evidence="7" id="KW-0472">Membrane</keyword>
<keyword evidence="7" id="KW-0812">Transmembrane</keyword>
<dbReference type="SMART" id="SM01117">
    <property type="entry name" value="Cyt-b5"/>
    <property type="match status" value="1"/>
</dbReference>
<keyword evidence="1" id="KW-0341">Growth regulation</keyword>
<reference evidence="10" key="2">
    <citation type="submission" date="2020-08" db="EMBL/GenBank/DDBJ databases">
        <title>Plant Genome Project.</title>
        <authorList>
            <person name="Zhang R.-G."/>
        </authorList>
    </citation>
    <scope>NUCLEOTIDE SEQUENCE</scope>
    <source>
        <strain evidence="10">Huo1</strain>
        <tissue evidence="10">Leaf</tissue>
    </source>
</reference>
<evidence type="ECO:0000256" key="5">
    <source>
        <dbReference type="ARBA" id="ARBA00025796"/>
    </source>
</evidence>
<evidence type="ECO:0000256" key="7">
    <source>
        <dbReference type="RuleBase" id="RU362121"/>
    </source>
</evidence>
<protein>
    <recommendedName>
        <fullName evidence="6">Protein TILLER ANGLE CONTROL 1</fullName>
    </recommendedName>
</protein>
<feature type="domain" description="Cytochrome b5 heme-binding" evidence="9">
    <location>
        <begin position="358"/>
        <end position="434"/>
    </location>
</feature>
<dbReference type="Proteomes" id="UP000298416">
    <property type="component" value="Unassembled WGS sequence"/>
</dbReference>
<dbReference type="Gene3D" id="3.10.120.10">
    <property type="entry name" value="Cytochrome b5-like heme/steroid binding domain"/>
    <property type="match status" value="1"/>
</dbReference>
<proteinExistence type="inferred from homology"/>
<dbReference type="PANTHER" id="PTHR38366">
    <property type="entry name" value="NAD-DEPENDENT PROTEIN DEACETYLASE HST1-LIKE PROTEIN"/>
    <property type="match status" value="1"/>
</dbReference>
<evidence type="ECO:0000256" key="8">
    <source>
        <dbReference type="SAM" id="MobiDB-lite"/>
    </source>
</evidence>
<dbReference type="SUPFAM" id="SSF55856">
    <property type="entry name" value="Cytochrome b5-like heme/steroid binding domain"/>
    <property type="match status" value="1"/>
</dbReference>
<dbReference type="PANTHER" id="PTHR38366:SF1">
    <property type="entry name" value="PROTEIN TILLER ANGLE CONTROL 1"/>
    <property type="match status" value="1"/>
</dbReference>
<comment type="caution">
    <text evidence="10">The sequence shown here is derived from an EMBL/GenBank/DDBJ whole genome shotgun (WGS) entry which is preliminary data.</text>
</comment>
<keyword evidence="3 7" id="KW-0479">Metal-binding</keyword>
<feature type="region of interest" description="Disordered" evidence="8">
    <location>
        <begin position="251"/>
        <end position="272"/>
    </location>
</feature>
<dbReference type="Pfam" id="PF00173">
    <property type="entry name" value="Cyt-b5"/>
    <property type="match status" value="1"/>
</dbReference>
<feature type="transmembrane region" description="Helical" evidence="7">
    <location>
        <begin position="469"/>
        <end position="488"/>
    </location>
</feature>
<evidence type="ECO:0000256" key="6">
    <source>
        <dbReference type="ARBA" id="ARBA00026138"/>
    </source>
</evidence>
<comment type="similarity">
    <text evidence="7">Belongs to the cytochrome b5 family.</text>
</comment>
<evidence type="ECO:0000313" key="11">
    <source>
        <dbReference type="Proteomes" id="UP000298416"/>
    </source>
</evidence>
<comment type="similarity">
    <text evidence="5">Belongs to the TAC family.</text>
</comment>
<evidence type="ECO:0000313" key="10">
    <source>
        <dbReference type="EMBL" id="KAG6412008.1"/>
    </source>
</evidence>
<dbReference type="GO" id="GO:0020037">
    <property type="term" value="F:heme binding"/>
    <property type="evidence" value="ECO:0007669"/>
    <property type="project" value="UniProtKB-UniRule"/>
</dbReference>
<accession>A0A8X8XHC8</accession>
<evidence type="ECO:0000256" key="3">
    <source>
        <dbReference type="ARBA" id="ARBA00022723"/>
    </source>
</evidence>
<keyword evidence="7" id="KW-1133">Transmembrane helix</keyword>
<dbReference type="InterPro" id="IPR001199">
    <property type="entry name" value="Cyt_B5-like_heme/steroid-bd"/>
</dbReference>
<keyword evidence="2 7" id="KW-0349">Heme</keyword>
<keyword evidence="11" id="KW-1185">Reference proteome</keyword>
<dbReference type="GO" id="GO:0046872">
    <property type="term" value="F:metal ion binding"/>
    <property type="evidence" value="ECO:0007669"/>
    <property type="project" value="UniProtKB-UniRule"/>
</dbReference>
<organism evidence="10">
    <name type="scientific">Salvia splendens</name>
    <name type="common">Scarlet sage</name>
    <dbReference type="NCBI Taxonomy" id="180675"/>
    <lineage>
        <taxon>Eukaryota</taxon>
        <taxon>Viridiplantae</taxon>
        <taxon>Streptophyta</taxon>
        <taxon>Embryophyta</taxon>
        <taxon>Tracheophyta</taxon>
        <taxon>Spermatophyta</taxon>
        <taxon>Magnoliopsida</taxon>
        <taxon>eudicotyledons</taxon>
        <taxon>Gunneridae</taxon>
        <taxon>Pentapetalae</taxon>
        <taxon>asterids</taxon>
        <taxon>lamiids</taxon>
        <taxon>Lamiales</taxon>
        <taxon>Lamiaceae</taxon>
        <taxon>Nepetoideae</taxon>
        <taxon>Mentheae</taxon>
        <taxon>Salviinae</taxon>
        <taxon>Salvia</taxon>
        <taxon>Salvia subgen. Calosphace</taxon>
        <taxon>core Calosphace</taxon>
    </lineage>
</organism>
<sequence>MSSQPLKGATSSEVASPLLSAFFSGDDDSSFWFLGTVGGTLRQWYYSPPQPDGSLNRVDPVGAATQSPLLLAMFSRPPLPPRSPPISVCLSRRSAHSFPVVDHIFNWVHRKFNNKAENPKKHGDNAAAEEHFPAENKCDDVFEGWRGGILAIGTFGYDSLKDENQQLKSDYFFEEADESGEDEDGDEPLVLVACEFNEGEIAETEENEEQFGFEYVMMKKERTTLADLFVVDSGKDDRAIGGNRKFEKPDLVGEKSSRKCAPSSASGKLTAKDGHRPIHKFNKVMRRMMRRKIHPDVGPINPKVATLNDYNSQSRVSNDCEALLPTQECSALRLSKSRDVSFHAREMLSKFIFGEMEKKVFTFEEASQHCNPDDCWLIIDGKAYDVTGFLDEHPGGKGPMLNISGEDATFEFEDVGHSEKTEELMKEFFVGKIEPYTRPKIRPSITRHVDGLLRHGSTSTSTSTSRLSLLYATMPPFILAAAFLFRYYNSNNNDYNV</sequence>
<dbReference type="EMBL" id="PNBA02000009">
    <property type="protein sequence ID" value="KAG6412008.1"/>
    <property type="molecule type" value="Genomic_DNA"/>
</dbReference>
<evidence type="ECO:0000256" key="4">
    <source>
        <dbReference type="ARBA" id="ARBA00023004"/>
    </source>
</evidence>
<dbReference type="InterPro" id="IPR044989">
    <property type="entry name" value="TAC1"/>
</dbReference>
<evidence type="ECO:0000259" key="9">
    <source>
        <dbReference type="PROSITE" id="PS50255"/>
    </source>
</evidence>
<dbReference type="PROSITE" id="PS00191">
    <property type="entry name" value="CYTOCHROME_B5_1"/>
    <property type="match status" value="1"/>
</dbReference>
<dbReference type="InterPro" id="IPR036400">
    <property type="entry name" value="Cyt_B5-like_heme/steroid_sf"/>
</dbReference>
<dbReference type="InterPro" id="IPR018506">
    <property type="entry name" value="Cyt_B5_heme-BS"/>
</dbReference>
<reference evidence="10" key="1">
    <citation type="submission" date="2018-01" db="EMBL/GenBank/DDBJ databases">
        <authorList>
            <person name="Mao J.F."/>
        </authorList>
    </citation>
    <scope>NUCLEOTIDE SEQUENCE</scope>
    <source>
        <strain evidence="10">Huo1</strain>
        <tissue evidence="10">Leaf</tissue>
    </source>
</reference>
<dbReference type="GO" id="GO:0001763">
    <property type="term" value="P:morphogenesis of a branching structure"/>
    <property type="evidence" value="ECO:0007669"/>
    <property type="project" value="InterPro"/>
</dbReference>